<feature type="compositionally biased region" description="Low complexity" evidence="2">
    <location>
        <begin position="482"/>
        <end position="492"/>
    </location>
</feature>
<organism evidence="3 4">
    <name type="scientific">Phyllosticta citribraziliensis</name>
    <dbReference type="NCBI Taxonomy" id="989973"/>
    <lineage>
        <taxon>Eukaryota</taxon>
        <taxon>Fungi</taxon>
        <taxon>Dikarya</taxon>
        <taxon>Ascomycota</taxon>
        <taxon>Pezizomycotina</taxon>
        <taxon>Dothideomycetes</taxon>
        <taxon>Dothideomycetes incertae sedis</taxon>
        <taxon>Botryosphaeriales</taxon>
        <taxon>Phyllostictaceae</taxon>
        <taxon>Phyllosticta</taxon>
    </lineage>
</organism>
<feature type="region of interest" description="Disordered" evidence="2">
    <location>
        <begin position="275"/>
        <end position="357"/>
    </location>
</feature>
<feature type="coiled-coil region" evidence="1">
    <location>
        <begin position="663"/>
        <end position="690"/>
    </location>
</feature>
<keyword evidence="1" id="KW-0175">Coiled coil</keyword>
<dbReference type="EMBL" id="JBBPEH010000008">
    <property type="protein sequence ID" value="KAK7535208.1"/>
    <property type="molecule type" value="Genomic_DNA"/>
</dbReference>
<keyword evidence="4" id="KW-1185">Reference proteome</keyword>
<feature type="region of interest" description="Disordered" evidence="2">
    <location>
        <begin position="191"/>
        <end position="211"/>
    </location>
</feature>
<sequence length="948" mass="102166">MSKMQDTNKVAGSLMAQLAMNAPWGGGAGNYVCAGEYATEECGCERWSREASSGIVFVVAGPTVSAVELAKRDWVNPARRLQQVLTFVSSLLGFKRFLFFPLLDYTTILQRPAAHDFNSNPSLQDERKMPPVPLVSEALSTSFKCAEFAHPPPHDAFFMDADADADVPLPSIERNGYDDIAFRPSSASLLLSRHGNSSTTTSSRASSPSRRHNLMVAADDSRTSTPASDFSSSLLSKYGGVNGSAAFHATATASPRSSLTPLNDAHGFKTTVAGGKKYPGLLHPHPQRLSKSNLESPATRPESDYEQQNHHQSGSESNIMAHADDTHSTTPTSRRQHHQHKHRTHKKPSSTHHSSDARDTRPLILLHATVLPVTPPAPLSTMAAANIPWHVRQNWRLLEQKLSDPVLMSRGLLLPHPRDEYDLLEERLLEALELKTPRVWRCGHFYGSEEADAGKKRADSAIGTDEERPEGLQERAADSSPGSNALDSSGSDNGDDADDAADAPVCSVCREPLHVPPSLDRGAPNGWDIRIFAANGLMRSSAWSAAWSEMERVDVAVTPLLTSAQRLALAAQVEREARQTEQLEMARVEEAQREAADRAKNEELGREKQRVREVERERAAALELAERQEADKLRYMAAAAVAAAAERRVIEESARDTERLRAREAKELQLAKKREEMERSKALLAEKQQMPLSTLLCNCAVVFATDRRNVAALLLGVIVAAFWLCFGGSPAISSSHANADASYDITPISSVDGNAANSSLLLPFDAVHASTAMITSTVTLFLSSPTASPSTASVVESNTASQAFVSSTPPATAAVGTLEPAMANDESATNIAHDAADGGSEGRVELEASLDEDKNDEVPDIHDRERDVVVVAVAAVDDTDASEPQCPAPATADEDALFGAVSLPLCSLDADGGKDEDVMSGWEGQERTKGFDDDVVDDDEAVPVVAVA</sequence>
<protein>
    <submittedName>
        <fullName evidence="3">Uncharacterized protein</fullName>
    </submittedName>
</protein>
<dbReference type="Proteomes" id="UP001360953">
    <property type="component" value="Unassembled WGS sequence"/>
</dbReference>
<evidence type="ECO:0000313" key="4">
    <source>
        <dbReference type="Proteomes" id="UP001360953"/>
    </source>
</evidence>
<dbReference type="RefSeq" id="XP_066653933.1">
    <property type="nucleotide sequence ID" value="XM_066798285.1"/>
</dbReference>
<gene>
    <name evidence="3" type="ORF">J3D65DRAFT_604611</name>
</gene>
<evidence type="ECO:0000256" key="1">
    <source>
        <dbReference type="SAM" id="Coils"/>
    </source>
</evidence>
<dbReference type="GeneID" id="92031191"/>
<proteinExistence type="predicted"/>
<feature type="coiled-coil region" evidence="1">
    <location>
        <begin position="604"/>
        <end position="631"/>
    </location>
</feature>
<evidence type="ECO:0000256" key="2">
    <source>
        <dbReference type="SAM" id="MobiDB-lite"/>
    </source>
</evidence>
<feature type="region of interest" description="Disordered" evidence="2">
    <location>
        <begin position="910"/>
        <end position="948"/>
    </location>
</feature>
<reference evidence="3 4" key="1">
    <citation type="submission" date="2024-04" db="EMBL/GenBank/DDBJ databases">
        <title>Phyllosticta paracitricarpa is synonymous to the EU quarantine fungus P. citricarpa based on phylogenomic analyses.</title>
        <authorList>
            <consortium name="Lawrence Berkeley National Laboratory"/>
            <person name="Van ingen-buijs V.A."/>
            <person name="Van westerhoven A.C."/>
            <person name="Haridas S."/>
            <person name="Skiadas P."/>
            <person name="Martin F."/>
            <person name="Groenewald J.Z."/>
            <person name="Crous P.W."/>
            <person name="Seidl M.F."/>
        </authorList>
    </citation>
    <scope>NUCLEOTIDE SEQUENCE [LARGE SCALE GENOMIC DNA]</scope>
    <source>
        <strain evidence="3 4">CPC 17464</strain>
    </source>
</reference>
<feature type="compositionally biased region" description="Basic residues" evidence="2">
    <location>
        <begin position="334"/>
        <end position="350"/>
    </location>
</feature>
<evidence type="ECO:0000313" key="3">
    <source>
        <dbReference type="EMBL" id="KAK7535208.1"/>
    </source>
</evidence>
<feature type="region of interest" description="Disordered" evidence="2">
    <location>
        <begin position="453"/>
        <end position="502"/>
    </location>
</feature>
<comment type="caution">
    <text evidence="3">The sequence shown here is derived from an EMBL/GenBank/DDBJ whole genome shotgun (WGS) entry which is preliminary data.</text>
</comment>
<feature type="compositionally biased region" description="Basic and acidic residues" evidence="2">
    <location>
        <begin position="453"/>
        <end position="477"/>
    </location>
</feature>
<name>A0ABR1LJ36_9PEZI</name>
<accession>A0ABR1LJ36</accession>
<feature type="compositionally biased region" description="Low complexity" evidence="2">
    <location>
        <begin position="197"/>
        <end position="208"/>
    </location>
</feature>